<name>A0A9D4EJX5_DREPO</name>
<organism evidence="2 3">
    <name type="scientific">Dreissena polymorpha</name>
    <name type="common">Zebra mussel</name>
    <name type="synonym">Mytilus polymorpha</name>
    <dbReference type="NCBI Taxonomy" id="45954"/>
    <lineage>
        <taxon>Eukaryota</taxon>
        <taxon>Metazoa</taxon>
        <taxon>Spiralia</taxon>
        <taxon>Lophotrochozoa</taxon>
        <taxon>Mollusca</taxon>
        <taxon>Bivalvia</taxon>
        <taxon>Autobranchia</taxon>
        <taxon>Heteroconchia</taxon>
        <taxon>Euheterodonta</taxon>
        <taxon>Imparidentia</taxon>
        <taxon>Neoheterodontei</taxon>
        <taxon>Myida</taxon>
        <taxon>Dreissenoidea</taxon>
        <taxon>Dreissenidae</taxon>
        <taxon>Dreissena</taxon>
    </lineage>
</organism>
<gene>
    <name evidence="2" type="ORF">DPMN_157159</name>
</gene>
<reference evidence="2" key="2">
    <citation type="submission" date="2020-11" db="EMBL/GenBank/DDBJ databases">
        <authorList>
            <person name="McCartney M.A."/>
            <person name="Auch B."/>
            <person name="Kono T."/>
            <person name="Mallez S."/>
            <person name="Becker A."/>
            <person name="Gohl D.M."/>
            <person name="Silverstein K.A.T."/>
            <person name="Koren S."/>
            <person name="Bechman K.B."/>
            <person name="Herman A."/>
            <person name="Abrahante J.E."/>
            <person name="Garbe J."/>
        </authorList>
    </citation>
    <scope>NUCLEOTIDE SEQUENCE</scope>
    <source>
        <strain evidence="2">Duluth1</strain>
        <tissue evidence="2">Whole animal</tissue>
    </source>
</reference>
<reference evidence="2" key="1">
    <citation type="journal article" date="2019" name="bioRxiv">
        <title>The Genome of the Zebra Mussel, Dreissena polymorpha: A Resource for Invasive Species Research.</title>
        <authorList>
            <person name="McCartney M.A."/>
            <person name="Auch B."/>
            <person name="Kono T."/>
            <person name="Mallez S."/>
            <person name="Zhang Y."/>
            <person name="Obille A."/>
            <person name="Becker A."/>
            <person name="Abrahante J.E."/>
            <person name="Garbe J."/>
            <person name="Badalamenti J.P."/>
            <person name="Herman A."/>
            <person name="Mangelson H."/>
            <person name="Liachko I."/>
            <person name="Sullivan S."/>
            <person name="Sone E.D."/>
            <person name="Koren S."/>
            <person name="Silverstein K.A.T."/>
            <person name="Beckman K.B."/>
            <person name="Gohl D.M."/>
        </authorList>
    </citation>
    <scope>NUCLEOTIDE SEQUENCE</scope>
    <source>
        <strain evidence="2">Duluth1</strain>
        <tissue evidence="2">Whole animal</tissue>
    </source>
</reference>
<feature type="region of interest" description="Disordered" evidence="1">
    <location>
        <begin position="97"/>
        <end position="131"/>
    </location>
</feature>
<dbReference type="EMBL" id="JAIWYP010000008">
    <property type="protein sequence ID" value="KAH3779357.1"/>
    <property type="molecule type" value="Genomic_DNA"/>
</dbReference>
<evidence type="ECO:0000313" key="2">
    <source>
        <dbReference type="EMBL" id="KAH3779357.1"/>
    </source>
</evidence>
<evidence type="ECO:0000256" key="1">
    <source>
        <dbReference type="SAM" id="MobiDB-lite"/>
    </source>
</evidence>
<protein>
    <submittedName>
        <fullName evidence="2">Uncharacterized protein</fullName>
    </submittedName>
</protein>
<sequence length="131" mass="14767">MNARIIDCHQAFVFGNGNTARHYYHRDGIHLNAKGTGALVTAINQQLPITRHGSRKESVNEHPQIASFTNKIAMATGKQMHGMWTAKSQRRRLLPKSMGRRRLLVQPWAPQEIPRTETSHGSNDVSNKGQF</sequence>
<feature type="compositionally biased region" description="Polar residues" evidence="1">
    <location>
        <begin position="119"/>
        <end position="131"/>
    </location>
</feature>
<proteinExistence type="predicted"/>
<dbReference type="AlphaFoldDB" id="A0A9D4EJX5"/>
<comment type="caution">
    <text evidence="2">The sequence shown here is derived from an EMBL/GenBank/DDBJ whole genome shotgun (WGS) entry which is preliminary data.</text>
</comment>
<keyword evidence="3" id="KW-1185">Reference proteome</keyword>
<dbReference type="SUPFAM" id="SSF52266">
    <property type="entry name" value="SGNH hydrolase"/>
    <property type="match status" value="1"/>
</dbReference>
<accession>A0A9D4EJX5</accession>
<dbReference type="Proteomes" id="UP000828390">
    <property type="component" value="Unassembled WGS sequence"/>
</dbReference>
<evidence type="ECO:0000313" key="3">
    <source>
        <dbReference type="Proteomes" id="UP000828390"/>
    </source>
</evidence>